<dbReference type="EMBL" id="JAHDVG010000484">
    <property type="protein sequence ID" value="KAH1169817.1"/>
    <property type="molecule type" value="Genomic_DNA"/>
</dbReference>
<dbReference type="GO" id="GO:0014028">
    <property type="term" value="P:notochord formation"/>
    <property type="evidence" value="ECO:0007669"/>
    <property type="project" value="UniProtKB-ARBA"/>
</dbReference>
<evidence type="ECO:0000259" key="12">
    <source>
        <dbReference type="PROSITE" id="PS50071"/>
    </source>
</evidence>
<evidence type="ECO:0000256" key="6">
    <source>
        <dbReference type="ARBA" id="ARBA00023155"/>
    </source>
</evidence>
<keyword evidence="14" id="KW-1185">Reference proteome</keyword>
<gene>
    <name evidence="13" type="ORF">KIL84_000802</name>
</gene>
<feature type="DNA-binding region" description="Homeobox" evidence="9">
    <location>
        <begin position="382"/>
        <end position="441"/>
    </location>
</feature>
<evidence type="ECO:0000256" key="7">
    <source>
        <dbReference type="ARBA" id="ARBA00023163"/>
    </source>
</evidence>
<keyword evidence="7" id="KW-0804">Transcription</keyword>
<feature type="region of interest" description="Disordered" evidence="11">
    <location>
        <begin position="458"/>
        <end position="477"/>
    </location>
</feature>
<organism evidence="13 14">
    <name type="scientific">Mauremys mutica</name>
    <name type="common">yellowpond turtle</name>
    <dbReference type="NCBI Taxonomy" id="74926"/>
    <lineage>
        <taxon>Eukaryota</taxon>
        <taxon>Metazoa</taxon>
        <taxon>Chordata</taxon>
        <taxon>Craniata</taxon>
        <taxon>Vertebrata</taxon>
        <taxon>Euteleostomi</taxon>
        <taxon>Archelosauria</taxon>
        <taxon>Testudinata</taxon>
        <taxon>Testudines</taxon>
        <taxon>Cryptodira</taxon>
        <taxon>Durocryptodira</taxon>
        <taxon>Testudinoidea</taxon>
        <taxon>Geoemydidae</taxon>
        <taxon>Geoemydinae</taxon>
        <taxon>Mauremys</taxon>
    </lineage>
</organism>
<evidence type="ECO:0000256" key="10">
    <source>
        <dbReference type="RuleBase" id="RU000682"/>
    </source>
</evidence>
<comment type="caution">
    <text evidence="13">The sequence shown here is derived from an EMBL/GenBank/DDBJ whole genome shotgun (WGS) entry which is preliminary data.</text>
</comment>
<keyword evidence="6 9" id="KW-0371">Homeobox</keyword>
<reference evidence="13" key="1">
    <citation type="submission" date="2021-09" db="EMBL/GenBank/DDBJ databases">
        <title>The genome of Mauremys mutica provides insights into the evolution of semi-aquatic lifestyle.</title>
        <authorList>
            <person name="Gong S."/>
            <person name="Gao Y."/>
        </authorList>
    </citation>
    <scope>NUCLEOTIDE SEQUENCE</scope>
    <source>
        <strain evidence="13">MM-2020</strain>
        <tissue evidence="13">Muscle</tissue>
    </source>
</reference>
<evidence type="ECO:0000256" key="2">
    <source>
        <dbReference type="ARBA" id="ARBA00022473"/>
    </source>
</evidence>
<dbReference type="SUPFAM" id="SSF46689">
    <property type="entry name" value="Homeodomain-like"/>
    <property type="match status" value="2"/>
</dbReference>
<dbReference type="Proteomes" id="UP000827986">
    <property type="component" value="Unassembled WGS sequence"/>
</dbReference>
<feature type="region of interest" description="Disordered" evidence="11">
    <location>
        <begin position="42"/>
        <end position="61"/>
    </location>
</feature>
<dbReference type="PROSITE" id="PS50071">
    <property type="entry name" value="HOMEOBOX_2"/>
    <property type="match status" value="2"/>
</dbReference>
<dbReference type="SMART" id="SM00389">
    <property type="entry name" value="HOX"/>
    <property type="match status" value="2"/>
</dbReference>
<keyword evidence="3" id="KW-0678">Repressor</keyword>
<proteinExistence type="predicted"/>
<evidence type="ECO:0000256" key="1">
    <source>
        <dbReference type="ARBA" id="ARBA00004123"/>
    </source>
</evidence>
<sequence>MLTTTLLPFGLPAPALLPYPGSPPLGHSPKAPAGKSFTIDALLGRSEPSPPPPPGAGRWDPGWPASAWPGGALQLCAQAHPLLQPRPLYPVCYPALAGWRAPLRAPGYLLSKCCAPGFRAKSGKSKRVRTIFTSEQLARLEKEFARQQYMVGTERCLLASALHLTEEQVKVWFQNRRIKWRKQSLEQQQAKLVKMGLATAQTSQDSQTHQGEEGDRDFTKKSTDDQEGVTERSYIRAETALQSSLFQQQHSGLLSNILATATDSSGPPASPDVPQPPRKTPFNIDAILSKPEPQKKGAASARWSSKLPLEWHSWIYPATYSIGLMPYPAMYLDKPGYGVLQQRGCLVSYPSCKQDSLELSGCVGAVSLGPSVPWRSRGPCKMKRVRTVFKPEQLERLEQEFLKQQYMVGTERVDLAATLHLTETQVKVWFQNRRIKWRKQSLEQKKVKLAQFGGTQPLPMDSLDLENNEDDTVDVEV</sequence>
<dbReference type="Gene3D" id="1.10.10.60">
    <property type="entry name" value="Homeodomain-like"/>
    <property type="match status" value="2"/>
</dbReference>
<dbReference type="InterPro" id="IPR020479">
    <property type="entry name" value="HD_metazoa"/>
</dbReference>
<name>A0A9D3WZ92_9SAUR</name>
<dbReference type="GO" id="GO:0000978">
    <property type="term" value="F:RNA polymerase II cis-regulatory region sequence-specific DNA binding"/>
    <property type="evidence" value="ECO:0007669"/>
    <property type="project" value="TreeGrafter"/>
</dbReference>
<dbReference type="Pfam" id="PF00046">
    <property type="entry name" value="Homeodomain"/>
    <property type="match status" value="2"/>
</dbReference>
<evidence type="ECO:0000256" key="5">
    <source>
        <dbReference type="ARBA" id="ARBA00023125"/>
    </source>
</evidence>
<dbReference type="FunFam" id="1.10.10.60:FF:000450">
    <property type="entry name" value="Homeobox protein notochord"/>
    <property type="match status" value="2"/>
</dbReference>
<accession>A0A9D3WZ92</accession>
<feature type="region of interest" description="Disordered" evidence="11">
    <location>
        <begin position="196"/>
        <end position="230"/>
    </location>
</feature>
<feature type="DNA-binding region" description="Homeobox" evidence="9">
    <location>
        <begin position="125"/>
        <end position="184"/>
    </location>
</feature>
<dbReference type="InterPro" id="IPR009057">
    <property type="entry name" value="Homeodomain-like_sf"/>
</dbReference>
<evidence type="ECO:0000256" key="8">
    <source>
        <dbReference type="ARBA" id="ARBA00023242"/>
    </source>
</evidence>
<feature type="compositionally biased region" description="Basic and acidic residues" evidence="11">
    <location>
        <begin position="210"/>
        <end position="230"/>
    </location>
</feature>
<dbReference type="InterPro" id="IPR001356">
    <property type="entry name" value="HD"/>
</dbReference>
<feature type="domain" description="Homeobox" evidence="12">
    <location>
        <begin position="123"/>
        <end position="183"/>
    </location>
</feature>
<feature type="compositionally biased region" description="Acidic residues" evidence="11">
    <location>
        <begin position="463"/>
        <end position="477"/>
    </location>
</feature>
<evidence type="ECO:0000256" key="4">
    <source>
        <dbReference type="ARBA" id="ARBA00023015"/>
    </source>
</evidence>
<feature type="domain" description="Homeobox" evidence="12">
    <location>
        <begin position="380"/>
        <end position="440"/>
    </location>
</feature>
<dbReference type="GO" id="GO:0005634">
    <property type="term" value="C:nucleus"/>
    <property type="evidence" value="ECO:0007669"/>
    <property type="project" value="UniProtKB-SubCell"/>
</dbReference>
<dbReference type="PANTHER" id="PTHR24339:SF67">
    <property type="entry name" value="GNOT1 HOMEODOMAIN PROTEIN-RELATED"/>
    <property type="match status" value="1"/>
</dbReference>
<keyword evidence="5 9" id="KW-0238">DNA-binding</keyword>
<keyword evidence="4" id="KW-0805">Transcription regulation</keyword>
<comment type="subcellular location">
    <subcellularLocation>
        <location evidence="1 9 10">Nucleus</location>
    </subcellularLocation>
</comment>
<dbReference type="InterPro" id="IPR017970">
    <property type="entry name" value="Homeobox_CS"/>
</dbReference>
<evidence type="ECO:0000313" key="14">
    <source>
        <dbReference type="Proteomes" id="UP000827986"/>
    </source>
</evidence>
<feature type="compositionally biased region" description="Pro residues" evidence="11">
    <location>
        <begin position="268"/>
        <end position="279"/>
    </location>
</feature>
<dbReference type="PANTHER" id="PTHR24339">
    <property type="entry name" value="HOMEOBOX PROTEIN EMX-RELATED"/>
    <property type="match status" value="1"/>
</dbReference>
<protein>
    <recommendedName>
        <fullName evidence="12">Homeobox domain-containing protein</fullName>
    </recommendedName>
</protein>
<feature type="compositionally biased region" description="Polar residues" evidence="11">
    <location>
        <begin position="199"/>
        <end position="209"/>
    </location>
</feature>
<dbReference type="InterPro" id="IPR050877">
    <property type="entry name" value="EMX-VAX-Noto_Homeobox_TFs"/>
</dbReference>
<dbReference type="GO" id="GO:0007417">
    <property type="term" value="P:central nervous system development"/>
    <property type="evidence" value="ECO:0007669"/>
    <property type="project" value="TreeGrafter"/>
</dbReference>
<dbReference type="GO" id="GO:0030182">
    <property type="term" value="P:neuron differentiation"/>
    <property type="evidence" value="ECO:0007669"/>
    <property type="project" value="TreeGrafter"/>
</dbReference>
<dbReference type="AlphaFoldDB" id="A0A9D3WZ92"/>
<dbReference type="PRINTS" id="PR00024">
    <property type="entry name" value="HOMEOBOX"/>
</dbReference>
<evidence type="ECO:0000313" key="13">
    <source>
        <dbReference type="EMBL" id="KAH1169817.1"/>
    </source>
</evidence>
<evidence type="ECO:0000256" key="3">
    <source>
        <dbReference type="ARBA" id="ARBA00022491"/>
    </source>
</evidence>
<feature type="region of interest" description="Disordered" evidence="11">
    <location>
        <begin position="259"/>
        <end position="284"/>
    </location>
</feature>
<evidence type="ECO:0000256" key="9">
    <source>
        <dbReference type="PROSITE-ProRule" id="PRU00108"/>
    </source>
</evidence>
<dbReference type="GO" id="GO:0000981">
    <property type="term" value="F:DNA-binding transcription factor activity, RNA polymerase II-specific"/>
    <property type="evidence" value="ECO:0007669"/>
    <property type="project" value="InterPro"/>
</dbReference>
<keyword evidence="2" id="KW-0217">Developmental protein</keyword>
<dbReference type="CDD" id="cd00086">
    <property type="entry name" value="homeodomain"/>
    <property type="match status" value="2"/>
</dbReference>
<evidence type="ECO:0000256" key="11">
    <source>
        <dbReference type="SAM" id="MobiDB-lite"/>
    </source>
</evidence>
<dbReference type="PROSITE" id="PS00027">
    <property type="entry name" value="HOMEOBOX_1"/>
    <property type="match status" value="2"/>
</dbReference>
<keyword evidence="8 9" id="KW-0539">Nucleus</keyword>